<evidence type="ECO:0000313" key="2">
    <source>
        <dbReference type="Proteomes" id="UP000593577"/>
    </source>
</evidence>
<name>A0A7J8X8G6_GOSAI</name>
<organism evidence="1 2">
    <name type="scientific">Gossypium aridum</name>
    <name type="common">American cotton</name>
    <name type="synonym">Erioxylum aridum</name>
    <dbReference type="NCBI Taxonomy" id="34290"/>
    <lineage>
        <taxon>Eukaryota</taxon>
        <taxon>Viridiplantae</taxon>
        <taxon>Streptophyta</taxon>
        <taxon>Embryophyta</taxon>
        <taxon>Tracheophyta</taxon>
        <taxon>Spermatophyta</taxon>
        <taxon>Magnoliopsida</taxon>
        <taxon>eudicotyledons</taxon>
        <taxon>Gunneridae</taxon>
        <taxon>Pentapetalae</taxon>
        <taxon>rosids</taxon>
        <taxon>malvids</taxon>
        <taxon>Malvales</taxon>
        <taxon>Malvaceae</taxon>
        <taxon>Malvoideae</taxon>
        <taxon>Gossypium</taxon>
    </lineage>
</organism>
<gene>
    <name evidence="1" type="ORF">Goari_025216</name>
</gene>
<keyword evidence="2" id="KW-1185">Reference proteome</keyword>
<evidence type="ECO:0000313" key="1">
    <source>
        <dbReference type="EMBL" id="MBA0683568.1"/>
    </source>
</evidence>
<dbReference type="Proteomes" id="UP000593577">
    <property type="component" value="Unassembled WGS sequence"/>
</dbReference>
<feature type="non-terminal residue" evidence="1">
    <location>
        <position position="37"/>
    </location>
</feature>
<proteinExistence type="predicted"/>
<reference evidence="1 2" key="1">
    <citation type="journal article" date="2019" name="Genome Biol. Evol.">
        <title>Insights into the evolution of the New World diploid cottons (Gossypium, subgenus Houzingenia) based on genome sequencing.</title>
        <authorList>
            <person name="Grover C.E."/>
            <person name="Arick M.A. 2nd"/>
            <person name="Thrash A."/>
            <person name="Conover J.L."/>
            <person name="Sanders W.S."/>
            <person name="Peterson D.G."/>
            <person name="Frelichowski J.E."/>
            <person name="Scheffler J.A."/>
            <person name="Scheffler B.E."/>
            <person name="Wendel J.F."/>
        </authorList>
    </citation>
    <scope>NUCLEOTIDE SEQUENCE [LARGE SCALE GENOMIC DNA]</scope>
    <source>
        <strain evidence="1">185</strain>
        <tissue evidence="1">Leaf</tissue>
    </source>
</reference>
<dbReference type="AlphaFoldDB" id="A0A7J8X8G6"/>
<sequence>MLQNKEHWVVRHVPREVNHVADRITKMSSVDMEGLHV</sequence>
<evidence type="ECO:0008006" key="3">
    <source>
        <dbReference type="Google" id="ProtNLM"/>
    </source>
</evidence>
<protein>
    <recommendedName>
        <fullName evidence="3">RNase H type-1 domain-containing protein</fullName>
    </recommendedName>
</protein>
<dbReference type="EMBL" id="JABFAA010000006">
    <property type="protein sequence ID" value="MBA0683568.1"/>
    <property type="molecule type" value="Genomic_DNA"/>
</dbReference>
<accession>A0A7J8X8G6</accession>
<comment type="caution">
    <text evidence="1">The sequence shown here is derived from an EMBL/GenBank/DDBJ whole genome shotgun (WGS) entry which is preliminary data.</text>
</comment>